<accession>A0A7S4AJC0</accession>
<dbReference type="Pfam" id="PF20710">
    <property type="entry name" value="DUF6824"/>
    <property type="match status" value="1"/>
</dbReference>
<dbReference type="AlphaFoldDB" id="A0A7S4AJC0"/>
<reference evidence="2" key="1">
    <citation type="submission" date="2021-01" db="EMBL/GenBank/DDBJ databases">
        <authorList>
            <person name="Corre E."/>
            <person name="Pelletier E."/>
            <person name="Niang G."/>
            <person name="Scheremetjew M."/>
            <person name="Finn R."/>
            <person name="Kale V."/>
            <person name="Holt S."/>
            <person name="Cochrane G."/>
            <person name="Meng A."/>
            <person name="Brown T."/>
            <person name="Cohen L."/>
        </authorList>
    </citation>
    <scope>NUCLEOTIDE SEQUENCE</scope>
    <source>
        <strain evidence="2">10249 10 AB</strain>
    </source>
</reference>
<dbReference type="InterPro" id="IPR049227">
    <property type="entry name" value="DUF6824"/>
</dbReference>
<organism evidence="2">
    <name type="scientific">Pseudo-nitzschia australis</name>
    <dbReference type="NCBI Taxonomy" id="44445"/>
    <lineage>
        <taxon>Eukaryota</taxon>
        <taxon>Sar</taxon>
        <taxon>Stramenopiles</taxon>
        <taxon>Ochrophyta</taxon>
        <taxon>Bacillariophyta</taxon>
        <taxon>Bacillariophyceae</taxon>
        <taxon>Bacillariophycidae</taxon>
        <taxon>Bacillariales</taxon>
        <taxon>Bacillariaceae</taxon>
        <taxon>Pseudo-nitzschia</taxon>
    </lineage>
</organism>
<dbReference type="EMBL" id="HBIX01014440">
    <property type="protein sequence ID" value="CAE0717808.1"/>
    <property type="molecule type" value="Transcribed_RNA"/>
</dbReference>
<feature type="domain" description="DUF6824" evidence="1">
    <location>
        <begin position="349"/>
        <end position="433"/>
    </location>
</feature>
<evidence type="ECO:0000259" key="1">
    <source>
        <dbReference type="Pfam" id="PF20710"/>
    </source>
</evidence>
<gene>
    <name evidence="2" type="ORF">PAUS00366_LOCUS10561</name>
</gene>
<evidence type="ECO:0000313" key="2">
    <source>
        <dbReference type="EMBL" id="CAE0717808.1"/>
    </source>
</evidence>
<protein>
    <recommendedName>
        <fullName evidence="1">DUF6824 domain-containing protein</fullName>
    </recommendedName>
</protein>
<sequence length="488" mass="55584">MTMIVKPQDVTDDHAINELVSSTLLRLKFQDRNNIREETHGVQNLAREETPELIRESLFQMDKELEALLSASHKHGPGFGCAYEQARSLPTTFVNDRDYRLKFLRCTLFDPAKAADKMIVHLDYLLLLFGPRALKESLKTNFFVKEEAVALREGYIQLLPFPDQSGRRVIVFLPQILSYTPTLRVKLGFFFCVVAMENAESQRRGVVTIAWFGSSPLLGIEGSTPRVPGTPGNKPVILPSGRSVANGLHARIIGIHFCFPDTPIFRIIRAFYVIAIGEHWRSRCVFHYGTKLEMQYKMMGYGIPVSQIPATDTGVVKVKNYNQWLRTRRLVEKDPTANAQICECPGLNDVLFRRAGSCLAHPGNARFKNMLESKKEKHVNSNQTEKRDIAWSIVELVECKNGRFLSWDTKKTCWMIMTDRVEIRQKVAMSIRDFNLQSKAAENQQSYQSSTNAFQHHGGKKRKLDSTENIFSPCNIGFSFKPYNTPCL</sequence>
<proteinExistence type="predicted"/>
<name>A0A7S4AJC0_9STRA</name>